<keyword evidence="3" id="KW-0347">Helicase</keyword>
<dbReference type="OrthoDB" id="5461146at2"/>
<dbReference type="AlphaFoldDB" id="A0A2P7BQ62"/>
<dbReference type="EMBL" id="PGGO01000008">
    <property type="protein sequence ID" value="PSH68586.1"/>
    <property type="molecule type" value="Genomic_DNA"/>
</dbReference>
<feature type="domain" description="UvrD-like helicase ATP-binding" evidence="9">
    <location>
        <begin position="38"/>
        <end position="126"/>
    </location>
</feature>
<comment type="catalytic activity">
    <reaction evidence="8">
        <text>ATP + H2O = ADP + phosphate + H(+)</text>
        <dbReference type="Rhea" id="RHEA:13065"/>
        <dbReference type="ChEBI" id="CHEBI:15377"/>
        <dbReference type="ChEBI" id="CHEBI:15378"/>
        <dbReference type="ChEBI" id="CHEBI:30616"/>
        <dbReference type="ChEBI" id="CHEBI:43474"/>
        <dbReference type="ChEBI" id="CHEBI:456216"/>
        <dbReference type="EC" id="5.6.2.4"/>
    </reaction>
</comment>
<dbReference type="InterPro" id="IPR027417">
    <property type="entry name" value="P-loop_NTPase"/>
</dbReference>
<dbReference type="InterPro" id="IPR000212">
    <property type="entry name" value="DNA_helicase_UvrD/REP"/>
</dbReference>
<dbReference type="GO" id="GO:0016787">
    <property type="term" value="F:hydrolase activity"/>
    <property type="evidence" value="ECO:0007669"/>
    <property type="project" value="UniProtKB-KW"/>
</dbReference>
<keyword evidence="5" id="KW-0413">Isomerase</keyword>
<evidence type="ECO:0000256" key="2">
    <source>
        <dbReference type="ARBA" id="ARBA00022801"/>
    </source>
</evidence>
<dbReference type="RefSeq" id="WP_106711443.1">
    <property type="nucleotide sequence ID" value="NZ_PGGO01000008.1"/>
</dbReference>
<evidence type="ECO:0000256" key="6">
    <source>
        <dbReference type="ARBA" id="ARBA00034617"/>
    </source>
</evidence>
<evidence type="ECO:0000256" key="7">
    <source>
        <dbReference type="ARBA" id="ARBA00034808"/>
    </source>
</evidence>
<dbReference type="Proteomes" id="UP000241444">
    <property type="component" value="Unassembled WGS sequence"/>
</dbReference>
<feature type="domain" description="UvrD-like helicase C-terminal" evidence="10">
    <location>
        <begin position="416"/>
        <end position="466"/>
    </location>
</feature>
<evidence type="ECO:0000313" key="11">
    <source>
        <dbReference type="EMBL" id="PSH68586.1"/>
    </source>
</evidence>
<evidence type="ECO:0000256" key="5">
    <source>
        <dbReference type="ARBA" id="ARBA00023235"/>
    </source>
</evidence>
<keyword evidence="2" id="KW-0378">Hydrolase</keyword>
<dbReference type="GO" id="GO:0003678">
    <property type="term" value="F:DNA helicase activity"/>
    <property type="evidence" value="ECO:0007669"/>
    <property type="project" value="InterPro"/>
</dbReference>
<evidence type="ECO:0000256" key="1">
    <source>
        <dbReference type="ARBA" id="ARBA00022741"/>
    </source>
</evidence>
<sequence>MTHPINLPIHQVGNDDVRSEEILVTADPRYQDDPDNGQKTVIRAAPEDRLLVDAGPGTGKTHVACHRVASLIENGVPASRIWIVSFARTAVHEIRNRLAATLEDAGDAESVRIATLDSYAWSIQSGFSAEATLSGNYDHNIQKTLSKVLKDEDVRDDLRRTRHLIVDEAQDIIGPRAEFVLAIVDVLNAECGVTVFADQAQAIYGFTEDDALSGSNGVRLLDGLVARGFGRAALSQVHRTNSPELLEIFIGVRKKVLDDSVSAAKRGAQVRGEIVRLAHEYVGPTKNLRLAELSEAALVLMRRRCDVLIASSYNQDVPHRLRMSGLPPCVPRWVGLLFWDHIARKLTRSEFHIRWHERIANGHGIPSIDEAWTLLFEAAGESDTVIDLHHLRAVLARSNPPVPFTSPEFGEQGPIIGTIHASKGREAEEVCLYLPPTVGEGSNEEANEEIRVMFVGATRARKRLSIGDSPGTHSSQAEGRVWKFVRGGVQIEVGRSYDIDAEGLVGKSAFPTQADALEAQGVLIKKPIQQRLFASADKTVGWNLALKTRDNERVGVLSRKLKDDLTTIANMSGTWPPPSYLPFIRSAGIRTIAVRPDDPRREQLHEPWCSSGFLLAPMLIGFSRTKLGDKKT</sequence>
<evidence type="ECO:0000259" key="10">
    <source>
        <dbReference type="Pfam" id="PF13361"/>
    </source>
</evidence>
<comment type="catalytic activity">
    <reaction evidence="6">
        <text>Couples ATP hydrolysis with the unwinding of duplex DNA by translocating in the 3'-5' direction.</text>
        <dbReference type="EC" id="5.6.2.4"/>
    </reaction>
</comment>
<keyword evidence="4" id="KW-0067">ATP-binding</keyword>
<dbReference type="EC" id="5.6.2.4" evidence="7"/>
<evidence type="ECO:0000256" key="3">
    <source>
        <dbReference type="ARBA" id="ARBA00022806"/>
    </source>
</evidence>
<dbReference type="Pfam" id="PF00580">
    <property type="entry name" value="UvrD-helicase"/>
    <property type="match status" value="1"/>
</dbReference>
<keyword evidence="12" id="KW-1185">Reference proteome</keyword>
<organism evidence="11 12">
    <name type="scientific">Phyllobacterium brassicacearum</name>
    <dbReference type="NCBI Taxonomy" id="314235"/>
    <lineage>
        <taxon>Bacteria</taxon>
        <taxon>Pseudomonadati</taxon>
        <taxon>Pseudomonadota</taxon>
        <taxon>Alphaproteobacteria</taxon>
        <taxon>Hyphomicrobiales</taxon>
        <taxon>Phyllobacteriaceae</taxon>
        <taxon>Phyllobacterium</taxon>
    </lineage>
</organism>
<evidence type="ECO:0000256" key="8">
    <source>
        <dbReference type="ARBA" id="ARBA00048988"/>
    </source>
</evidence>
<name>A0A2P7BQ62_9HYPH</name>
<accession>A0A2P7BQ62</accession>
<gene>
    <name evidence="11" type="ORF">CU102_12540</name>
</gene>
<evidence type="ECO:0000313" key="12">
    <source>
        <dbReference type="Proteomes" id="UP000241444"/>
    </source>
</evidence>
<protein>
    <recommendedName>
        <fullName evidence="7">DNA 3'-5' helicase</fullName>
        <ecNumber evidence="7">5.6.2.4</ecNumber>
    </recommendedName>
</protein>
<dbReference type="GO" id="GO:0005524">
    <property type="term" value="F:ATP binding"/>
    <property type="evidence" value="ECO:0007669"/>
    <property type="project" value="UniProtKB-KW"/>
</dbReference>
<dbReference type="Gene3D" id="3.40.50.300">
    <property type="entry name" value="P-loop containing nucleotide triphosphate hydrolases"/>
    <property type="match status" value="2"/>
</dbReference>
<evidence type="ECO:0000256" key="4">
    <source>
        <dbReference type="ARBA" id="ARBA00022840"/>
    </source>
</evidence>
<dbReference type="GO" id="GO:0003677">
    <property type="term" value="F:DNA binding"/>
    <property type="evidence" value="ECO:0007669"/>
    <property type="project" value="InterPro"/>
</dbReference>
<reference evidence="12" key="1">
    <citation type="submission" date="2017-11" db="EMBL/GenBank/DDBJ databases">
        <authorList>
            <person name="Kuznetsova I."/>
            <person name="Sazanova A."/>
            <person name="Chirak E."/>
            <person name="Safronova V."/>
            <person name="Willems A."/>
        </authorList>
    </citation>
    <scope>NUCLEOTIDE SEQUENCE [LARGE SCALE GENOMIC DNA]</scope>
    <source>
        <strain evidence="12">STM 196</strain>
    </source>
</reference>
<proteinExistence type="predicted"/>
<keyword evidence="1" id="KW-0547">Nucleotide-binding</keyword>
<dbReference type="InterPro" id="IPR014017">
    <property type="entry name" value="DNA_helicase_UvrD-like_C"/>
</dbReference>
<evidence type="ECO:0000259" key="9">
    <source>
        <dbReference type="Pfam" id="PF00580"/>
    </source>
</evidence>
<dbReference type="SUPFAM" id="SSF52540">
    <property type="entry name" value="P-loop containing nucleoside triphosphate hydrolases"/>
    <property type="match status" value="1"/>
</dbReference>
<comment type="caution">
    <text evidence="11">The sequence shown here is derived from an EMBL/GenBank/DDBJ whole genome shotgun (WGS) entry which is preliminary data.</text>
</comment>
<dbReference type="Pfam" id="PF13361">
    <property type="entry name" value="UvrD_C"/>
    <property type="match status" value="1"/>
</dbReference>
<dbReference type="PANTHER" id="PTHR11070">
    <property type="entry name" value="UVRD / RECB / PCRA DNA HELICASE FAMILY MEMBER"/>
    <property type="match status" value="1"/>
</dbReference>
<dbReference type="InterPro" id="IPR014016">
    <property type="entry name" value="UvrD-like_ATP-bd"/>
</dbReference>